<proteinExistence type="predicted"/>
<feature type="compositionally biased region" description="Basic residues" evidence="1">
    <location>
        <begin position="151"/>
        <end position="164"/>
    </location>
</feature>
<dbReference type="Proteomes" id="UP000075901">
    <property type="component" value="Unassembled WGS sequence"/>
</dbReference>
<name>A0A182SJH6_9DIPT</name>
<dbReference type="EnsemblMetazoa" id="AMAM007984-RA">
    <property type="protein sequence ID" value="AMAM007984-PA"/>
    <property type="gene ID" value="AMAM007984"/>
</dbReference>
<accession>A0A182SJH6</accession>
<feature type="compositionally biased region" description="Basic and acidic residues" evidence="1">
    <location>
        <begin position="1"/>
        <end position="11"/>
    </location>
</feature>
<feature type="compositionally biased region" description="Basic and acidic residues" evidence="1">
    <location>
        <begin position="66"/>
        <end position="75"/>
    </location>
</feature>
<sequence>QARRERRNEGQRRRRRERREQLAAINPDEGVVFARPTTAQPRRTARSAGPPSAEVPLRRRLRRNQRQREYRERMRVGTLPPVRPGTVRRDRQPPTAEQIDRRRANRRERERVRRHQEADRRRNLLTDPDSGQPSNTAGDGGVINQPPAINRSRRRPGTSRHHRPQMTTNPRSINRERRSAQHQTVRQMRRNDAADRRRGLVSSDEEAAMTKMETSTR</sequence>
<feature type="compositionally biased region" description="Basic and acidic residues" evidence="1">
    <location>
        <begin position="189"/>
        <end position="198"/>
    </location>
</feature>
<feature type="region of interest" description="Disordered" evidence="1">
    <location>
        <begin position="1"/>
        <end position="217"/>
    </location>
</feature>
<protein>
    <submittedName>
        <fullName evidence="2">Uncharacterized protein</fullName>
    </submittedName>
</protein>
<evidence type="ECO:0000313" key="2">
    <source>
        <dbReference type="EnsemblMetazoa" id="AMAM007984-PA"/>
    </source>
</evidence>
<dbReference type="AlphaFoldDB" id="A0A182SJH6"/>
<reference evidence="2" key="2">
    <citation type="submission" date="2020-05" db="UniProtKB">
        <authorList>
            <consortium name="EnsemblMetazoa"/>
        </authorList>
    </citation>
    <scope>IDENTIFICATION</scope>
    <source>
        <strain evidence="2">maculatus3</strain>
    </source>
</reference>
<keyword evidence="3" id="KW-1185">Reference proteome</keyword>
<feature type="compositionally biased region" description="Low complexity" evidence="1">
    <location>
        <begin position="34"/>
        <end position="48"/>
    </location>
</feature>
<dbReference type="VEuPathDB" id="VectorBase:AMAM007984"/>
<evidence type="ECO:0000256" key="1">
    <source>
        <dbReference type="SAM" id="MobiDB-lite"/>
    </source>
</evidence>
<organism evidence="2 3">
    <name type="scientific">Anopheles maculatus</name>
    <dbReference type="NCBI Taxonomy" id="74869"/>
    <lineage>
        <taxon>Eukaryota</taxon>
        <taxon>Metazoa</taxon>
        <taxon>Ecdysozoa</taxon>
        <taxon>Arthropoda</taxon>
        <taxon>Hexapoda</taxon>
        <taxon>Insecta</taxon>
        <taxon>Pterygota</taxon>
        <taxon>Neoptera</taxon>
        <taxon>Endopterygota</taxon>
        <taxon>Diptera</taxon>
        <taxon>Nematocera</taxon>
        <taxon>Culicoidea</taxon>
        <taxon>Culicidae</taxon>
        <taxon>Anophelinae</taxon>
        <taxon>Anopheles</taxon>
        <taxon>Anopheles maculatus group</taxon>
    </lineage>
</organism>
<feature type="compositionally biased region" description="Basic and acidic residues" evidence="1">
    <location>
        <begin position="87"/>
        <end position="124"/>
    </location>
</feature>
<reference evidence="3" key="1">
    <citation type="submission" date="2013-09" db="EMBL/GenBank/DDBJ databases">
        <title>The Genome Sequence of Anopheles maculatus species B.</title>
        <authorList>
            <consortium name="The Broad Institute Genomics Platform"/>
            <person name="Neafsey D.E."/>
            <person name="Besansky N."/>
            <person name="Howell P."/>
            <person name="Walton C."/>
            <person name="Young S.K."/>
            <person name="Zeng Q."/>
            <person name="Gargeya S."/>
            <person name="Fitzgerald M."/>
            <person name="Haas B."/>
            <person name="Abouelleil A."/>
            <person name="Allen A.W."/>
            <person name="Alvarado L."/>
            <person name="Arachchi H.M."/>
            <person name="Berlin A.M."/>
            <person name="Chapman S.B."/>
            <person name="Gainer-Dewar J."/>
            <person name="Goldberg J."/>
            <person name="Griggs A."/>
            <person name="Gujja S."/>
            <person name="Hansen M."/>
            <person name="Howarth C."/>
            <person name="Imamovic A."/>
            <person name="Ireland A."/>
            <person name="Larimer J."/>
            <person name="McCowan C."/>
            <person name="Murphy C."/>
            <person name="Pearson M."/>
            <person name="Poon T.W."/>
            <person name="Priest M."/>
            <person name="Roberts A."/>
            <person name="Saif S."/>
            <person name="Shea T."/>
            <person name="Sisk P."/>
            <person name="Sykes S."/>
            <person name="Wortman J."/>
            <person name="Nusbaum C."/>
            <person name="Birren B."/>
        </authorList>
    </citation>
    <scope>NUCLEOTIDE SEQUENCE [LARGE SCALE GENOMIC DNA]</scope>
    <source>
        <strain evidence="3">maculatus3</strain>
    </source>
</reference>
<evidence type="ECO:0000313" key="3">
    <source>
        <dbReference type="Proteomes" id="UP000075901"/>
    </source>
</evidence>